<evidence type="ECO:0000313" key="8">
    <source>
        <dbReference type="EMBL" id="ATQ35221.1"/>
    </source>
</evidence>
<dbReference type="SUPFAM" id="SSF53623">
    <property type="entry name" value="MurD-like peptide ligases, catalytic domain"/>
    <property type="match status" value="1"/>
</dbReference>
<dbReference type="GO" id="GO:0005737">
    <property type="term" value="C:cytoplasm"/>
    <property type="evidence" value="ECO:0007669"/>
    <property type="project" value="TreeGrafter"/>
</dbReference>
<keyword evidence="9" id="KW-1185">Reference proteome</keyword>
<dbReference type="GO" id="GO:0008841">
    <property type="term" value="F:dihydrofolate synthase activity"/>
    <property type="evidence" value="ECO:0007669"/>
    <property type="project" value="TreeGrafter"/>
</dbReference>
<dbReference type="InterPro" id="IPR001645">
    <property type="entry name" value="Folylpolyglutamate_synth"/>
</dbReference>
<name>A0A3S5XZI7_9MOLU</name>
<sequence>MISVDNFLIPIQQRFQNEYNLDKVLKKLNNIEKNIPVINVVGTNGKGSTSFFLSNGLKTKYKKVGLFISPAFLYHNERIQINNEPISDDDLKKYVLKAEKFIKECKLTFFETWTLIAIMYFNDNKVDIAVIEAGIGGLKDSTNLFSNQLLTLLTSVSYDHTEILGETIEEIIYQKINIAKPRTTLIVSEDNYKYKKIIESKLNKDITVLYSNKLEEETIIYQKANKGLAKKALEFLGINNFNCLDLKPMIGRFTQVNYHNRKIIIDGAHNLDGINSLISSIENKNEWTVLYGSIEGKEHKKILDSLDANFKSVNITNFDFHKSWEIDDIDHINKIKDWKQFIEESENNLLICGSLYFIPQVYDYLTSK</sequence>
<dbReference type="Proteomes" id="UP000232226">
    <property type="component" value="Chromosome"/>
</dbReference>
<dbReference type="RefSeq" id="WP_099650920.1">
    <property type="nucleotide sequence ID" value="NZ_CP024411.1"/>
</dbReference>
<accession>A0A3S5XZI7</accession>
<dbReference type="GO" id="GO:0046872">
    <property type="term" value="F:metal ion binding"/>
    <property type="evidence" value="ECO:0007669"/>
    <property type="project" value="UniProtKB-KW"/>
</dbReference>
<protein>
    <submittedName>
        <fullName evidence="8">Dihydrofolate synthase</fullName>
    </submittedName>
</protein>
<keyword evidence="6" id="KW-0460">Magnesium</keyword>
<comment type="similarity">
    <text evidence="1">Belongs to the folylpolyglutamate synthase family.</text>
</comment>
<dbReference type="PANTHER" id="PTHR11136:SF0">
    <property type="entry name" value="DIHYDROFOLATE SYNTHETASE-RELATED"/>
    <property type="match status" value="1"/>
</dbReference>
<dbReference type="Gene3D" id="3.40.1190.10">
    <property type="entry name" value="Mur-like, catalytic domain"/>
    <property type="match status" value="1"/>
</dbReference>
<gene>
    <name evidence="8" type="ORF">CS528_00300</name>
</gene>
<organism evidence="8 9">
    <name type="scientific">Mesoplasma entomophilum</name>
    <dbReference type="NCBI Taxonomy" id="2149"/>
    <lineage>
        <taxon>Bacteria</taxon>
        <taxon>Bacillati</taxon>
        <taxon>Mycoplasmatota</taxon>
        <taxon>Mollicutes</taxon>
        <taxon>Entomoplasmatales</taxon>
        <taxon>Entomoplasmataceae</taxon>
        <taxon>Mesoplasma</taxon>
    </lineage>
</organism>
<dbReference type="NCBIfam" id="TIGR01499">
    <property type="entry name" value="folC"/>
    <property type="match status" value="1"/>
</dbReference>
<evidence type="ECO:0000256" key="5">
    <source>
        <dbReference type="ARBA" id="ARBA00022840"/>
    </source>
</evidence>
<evidence type="ECO:0000256" key="6">
    <source>
        <dbReference type="ARBA" id="ARBA00022842"/>
    </source>
</evidence>
<dbReference type="InterPro" id="IPR036565">
    <property type="entry name" value="Mur-like_cat_sf"/>
</dbReference>
<keyword evidence="2" id="KW-0436">Ligase</keyword>
<dbReference type="EMBL" id="CP024411">
    <property type="protein sequence ID" value="ATQ35221.1"/>
    <property type="molecule type" value="Genomic_DNA"/>
</dbReference>
<dbReference type="SUPFAM" id="SSF53244">
    <property type="entry name" value="MurD-like peptide ligases, peptide-binding domain"/>
    <property type="match status" value="1"/>
</dbReference>
<reference evidence="8 9" key="1">
    <citation type="submission" date="2017-10" db="EMBL/GenBank/DDBJ databases">
        <title>Complete Genome Sequence of Mesoplasma entomophilum.</title>
        <authorList>
            <person name="Knight T.F."/>
            <person name="Citino T."/>
            <person name="Rubinstein R."/>
            <person name="Neuschaefer Z."/>
        </authorList>
    </citation>
    <scope>NUCLEOTIDE SEQUENCE [LARGE SCALE GENOMIC DNA]</scope>
    <source>
        <strain evidence="8 9">TAC</strain>
    </source>
</reference>
<dbReference type="KEGG" id="ment:CS528_00300"/>
<evidence type="ECO:0000256" key="4">
    <source>
        <dbReference type="ARBA" id="ARBA00022741"/>
    </source>
</evidence>
<dbReference type="InterPro" id="IPR036615">
    <property type="entry name" value="Mur_ligase_C_dom_sf"/>
</dbReference>
<dbReference type="GO" id="GO:0005524">
    <property type="term" value="F:ATP binding"/>
    <property type="evidence" value="ECO:0007669"/>
    <property type="project" value="UniProtKB-KW"/>
</dbReference>
<dbReference type="PANTHER" id="PTHR11136">
    <property type="entry name" value="FOLYLPOLYGLUTAMATE SYNTHASE-RELATED"/>
    <property type="match status" value="1"/>
</dbReference>
<evidence type="ECO:0000256" key="2">
    <source>
        <dbReference type="ARBA" id="ARBA00022598"/>
    </source>
</evidence>
<dbReference type="GO" id="GO:0004326">
    <property type="term" value="F:tetrahydrofolylpolyglutamate synthase activity"/>
    <property type="evidence" value="ECO:0007669"/>
    <property type="project" value="UniProtKB-EC"/>
</dbReference>
<evidence type="ECO:0000313" key="9">
    <source>
        <dbReference type="Proteomes" id="UP000232226"/>
    </source>
</evidence>
<dbReference type="AlphaFoldDB" id="A0A3S5XZI7"/>
<evidence type="ECO:0000256" key="1">
    <source>
        <dbReference type="ARBA" id="ARBA00008276"/>
    </source>
</evidence>
<feature type="domain" description="Mur ligase central" evidence="7">
    <location>
        <begin position="40"/>
        <end position="258"/>
    </location>
</feature>
<evidence type="ECO:0000256" key="3">
    <source>
        <dbReference type="ARBA" id="ARBA00022723"/>
    </source>
</evidence>
<keyword evidence="4" id="KW-0547">Nucleotide-binding</keyword>
<evidence type="ECO:0000259" key="7">
    <source>
        <dbReference type="Pfam" id="PF08245"/>
    </source>
</evidence>
<keyword evidence="3" id="KW-0479">Metal-binding</keyword>
<proteinExistence type="inferred from homology"/>
<dbReference type="Pfam" id="PF08245">
    <property type="entry name" value="Mur_ligase_M"/>
    <property type="match status" value="1"/>
</dbReference>
<dbReference type="Gene3D" id="3.90.190.20">
    <property type="entry name" value="Mur ligase, C-terminal domain"/>
    <property type="match status" value="1"/>
</dbReference>
<keyword evidence="5" id="KW-0067">ATP-binding</keyword>
<dbReference type="InterPro" id="IPR013221">
    <property type="entry name" value="Mur_ligase_cen"/>
</dbReference>